<dbReference type="GO" id="GO:0046872">
    <property type="term" value="F:metal ion binding"/>
    <property type="evidence" value="ECO:0007669"/>
    <property type="project" value="UniProtKB-KW"/>
</dbReference>
<dbReference type="EMBL" id="PKMF04000098">
    <property type="protein sequence ID" value="KAK7850594.1"/>
    <property type="molecule type" value="Genomic_DNA"/>
</dbReference>
<dbReference type="GO" id="GO:0005634">
    <property type="term" value="C:nucleus"/>
    <property type="evidence" value="ECO:0007669"/>
    <property type="project" value="UniProtKB-SubCell"/>
</dbReference>
<dbReference type="InterPro" id="IPR007818">
    <property type="entry name" value="SHI"/>
</dbReference>
<dbReference type="Pfam" id="PF05142">
    <property type="entry name" value="DUF702"/>
    <property type="match status" value="1"/>
</dbReference>
<sequence length="370" mass="39633">MAGFFSLSRGGRRERGSSSQEDQEMNNNNNPQNEIPPESGGGGGGGGRGRASSSQEDQETNNNPPNEIPPESLFWYKNNEEVSAYKGFELWQQQEQQVLLQQHQQQQDLYTGLGVGPSRSSINVSDDSSSRSAFMMMRSSSSGGGGGGGIGGISCQDCGNQAKKDCIHMRCRTCCKSRGFDCQTHVKSTWVPASKRRERQQLAVLQQQQQQHQHQLEHRGGEHPKRHRENPRLEVGNFPSEVSSPAVFRCVRVSSIDDTDDQYAYQTAVNIGGHVFKGILYDQGPETNYSSMGGESSSGGGGVGGGGGGVQPLNLIAGATTSPTTTHGGAAAMVSSAMVSSAMALLDPSLYPAPLNSFMAGTQFFHPPRS</sequence>
<dbReference type="GO" id="GO:0045893">
    <property type="term" value="P:positive regulation of DNA-templated transcription"/>
    <property type="evidence" value="ECO:0007669"/>
    <property type="project" value="TreeGrafter"/>
</dbReference>
<keyword evidence="6" id="KW-0073">Auxin biosynthesis</keyword>
<keyword evidence="7" id="KW-0238">DNA-binding</keyword>
<feature type="region of interest" description="Disordered" evidence="11">
    <location>
        <begin position="1"/>
        <end position="72"/>
    </location>
</feature>
<evidence type="ECO:0000256" key="10">
    <source>
        <dbReference type="ARBA" id="ARBA00023294"/>
    </source>
</evidence>
<comment type="similarity">
    <text evidence="2">Belongs to the SHI protein family.</text>
</comment>
<evidence type="ECO:0000256" key="4">
    <source>
        <dbReference type="ARBA" id="ARBA00022723"/>
    </source>
</evidence>
<gene>
    <name evidence="12" type="primary">SRS1</name>
    <name evidence="12" type="ORF">CFP56_000505</name>
</gene>
<evidence type="ECO:0000256" key="7">
    <source>
        <dbReference type="ARBA" id="ARBA00023125"/>
    </source>
</evidence>
<dbReference type="GO" id="GO:0003700">
    <property type="term" value="F:DNA-binding transcription factor activity"/>
    <property type="evidence" value="ECO:0007669"/>
    <property type="project" value="InterPro"/>
</dbReference>
<name>A0AAW0LI53_QUESU</name>
<keyword evidence="8" id="KW-0010">Activator</keyword>
<dbReference type="InterPro" id="IPR006510">
    <property type="entry name" value="Znf_LRP1"/>
</dbReference>
<keyword evidence="13" id="KW-1185">Reference proteome</keyword>
<evidence type="ECO:0000256" key="2">
    <source>
        <dbReference type="ARBA" id="ARBA00006911"/>
    </source>
</evidence>
<feature type="region of interest" description="Disordered" evidence="11">
    <location>
        <begin position="206"/>
        <end position="238"/>
    </location>
</feature>
<comment type="caution">
    <text evidence="12">The sequence shown here is derived from an EMBL/GenBank/DDBJ whole genome shotgun (WGS) entry which is preliminary data.</text>
</comment>
<dbReference type="Proteomes" id="UP000237347">
    <property type="component" value="Unassembled WGS sequence"/>
</dbReference>
<feature type="compositionally biased region" description="Basic and acidic residues" evidence="11">
    <location>
        <begin position="214"/>
        <end position="223"/>
    </location>
</feature>
<feature type="compositionally biased region" description="Low complexity" evidence="11">
    <location>
        <begin position="17"/>
        <end position="38"/>
    </location>
</feature>
<evidence type="ECO:0000313" key="13">
    <source>
        <dbReference type="Proteomes" id="UP000237347"/>
    </source>
</evidence>
<keyword evidence="5" id="KW-0862">Zinc</keyword>
<feature type="compositionally biased region" description="Gly residues" evidence="11">
    <location>
        <begin position="39"/>
        <end position="49"/>
    </location>
</feature>
<accession>A0AAW0LI53</accession>
<dbReference type="AlphaFoldDB" id="A0AAW0LI53"/>
<dbReference type="PANTHER" id="PTHR31604">
    <property type="entry name" value="PROTEIN LATERAL ROOT PRIMORDIUM 1"/>
    <property type="match status" value="1"/>
</dbReference>
<proteinExistence type="inferred from homology"/>
<keyword evidence="3" id="KW-0217">Developmental protein</keyword>
<dbReference type="GO" id="GO:0009734">
    <property type="term" value="P:auxin-activated signaling pathway"/>
    <property type="evidence" value="ECO:0007669"/>
    <property type="project" value="UniProtKB-KW"/>
</dbReference>
<comment type="subcellular location">
    <subcellularLocation>
        <location evidence="1">Nucleus</location>
    </subcellularLocation>
</comment>
<evidence type="ECO:0000256" key="5">
    <source>
        <dbReference type="ARBA" id="ARBA00022833"/>
    </source>
</evidence>
<evidence type="ECO:0000256" key="6">
    <source>
        <dbReference type="ARBA" id="ARBA00023070"/>
    </source>
</evidence>
<dbReference type="NCBIfam" id="TIGR01624">
    <property type="entry name" value="LRP1_Cterm"/>
    <property type="match status" value="1"/>
</dbReference>
<reference evidence="12 13" key="1">
    <citation type="journal article" date="2018" name="Sci. Data">
        <title>The draft genome sequence of cork oak.</title>
        <authorList>
            <person name="Ramos A.M."/>
            <person name="Usie A."/>
            <person name="Barbosa P."/>
            <person name="Barros P.M."/>
            <person name="Capote T."/>
            <person name="Chaves I."/>
            <person name="Simoes F."/>
            <person name="Abreu I."/>
            <person name="Carrasquinho I."/>
            <person name="Faro C."/>
            <person name="Guimaraes J.B."/>
            <person name="Mendonca D."/>
            <person name="Nobrega F."/>
            <person name="Rodrigues L."/>
            <person name="Saibo N.J.M."/>
            <person name="Varela M.C."/>
            <person name="Egas C."/>
            <person name="Matos J."/>
            <person name="Miguel C.M."/>
            <person name="Oliveira M.M."/>
            <person name="Ricardo C.P."/>
            <person name="Goncalves S."/>
        </authorList>
    </citation>
    <scope>NUCLEOTIDE SEQUENCE [LARGE SCALE GENOMIC DNA]</scope>
    <source>
        <strain evidence="13">cv. HL8</strain>
    </source>
</reference>
<dbReference type="GO" id="GO:0009851">
    <property type="term" value="P:auxin biosynthetic process"/>
    <property type="evidence" value="ECO:0007669"/>
    <property type="project" value="UniProtKB-KW"/>
</dbReference>
<keyword evidence="10" id="KW-0927">Auxin signaling pathway</keyword>
<evidence type="ECO:0000256" key="3">
    <source>
        <dbReference type="ARBA" id="ARBA00022473"/>
    </source>
</evidence>
<keyword evidence="9" id="KW-0539">Nucleus</keyword>
<evidence type="ECO:0000256" key="8">
    <source>
        <dbReference type="ARBA" id="ARBA00023159"/>
    </source>
</evidence>
<evidence type="ECO:0000256" key="11">
    <source>
        <dbReference type="SAM" id="MobiDB-lite"/>
    </source>
</evidence>
<dbReference type="NCBIfam" id="TIGR01623">
    <property type="entry name" value="put_zinc_LRP1"/>
    <property type="match status" value="1"/>
</dbReference>
<organism evidence="12 13">
    <name type="scientific">Quercus suber</name>
    <name type="common">Cork oak</name>
    <dbReference type="NCBI Taxonomy" id="58331"/>
    <lineage>
        <taxon>Eukaryota</taxon>
        <taxon>Viridiplantae</taxon>
        <taxon>Streptophyta</taxon>
        <taxon>Embryophyta</taxon>
        <taxon>Tracheophyta</taxon>
        <taxon>Spermatophyta</taxon>
        <taxon>Magnoliopsida</taxon>
        <taxon>eudicotyledons</taxon>
        <taxon>Gunneridae</taxon>
        <taxon>Pentapetalae</taxon>
        <taxon>rosids</taxon>
        <taxon>fabids</taxon>
        <taxon>Fagales</taxon>
        <taxon>Fagaceae</taxon>
        <taxon>Quercus</taxon>
    </lineage>
</organism>
<dbReference type="GO" id="GO:0003677">
    <property type="term" value="F:DNA binding"/>
    <property type="evidence" value="ECO:0007669"/>
    <property type="project" value="UniProtKB-KW"/>
</dbReference>
<evidence type="ECO:0000256" key="9">
    <source>
        <dbReference type="ARBA" id="ARBA00023242"/>
    </source>
</evidence>
<dbReference type="InterPro" id="IPR006511">
    <property type="entry name" value="SHI_C"/>
</dbReference>
<keyword evidence="4" id="KW-0479">Metal-binding</keyword>
<evidence type="ECO:0000256" key="1">
    <source>
        <dbReference type="ARBA" id="ARBA00004123"/>
    </source>
</evidence>
<evidence type="ECO:0000313" key="12">
    <source>
        <dbReference type="EMBL" id="KAK7850594.1"/>
    </source>
</evidence>
<protein>
    <submittedName>
        <fullName evidence="12">Protein shi related sequence 1</fullName>
    </submittedName>
</protein>
<feature type="compositionally biased region" description="Low complexity" evidence="11">
    <location>
        <begin position="61"/>
        <end position="71"/>
    </location>
</feature>
<dbReference type="PANTHER" id="PTHR31604:SF4">
    <property type="entry name" value="PROTEIN SHORT INTERNODES"/>
    <property type="match status" value="1"/>
</dbReference>